<dbReference type="AlphaFoldDB" id="F8PFC8"/>
<feature type="signal peptide" evidence="2">
    <location>
        <begin position="1"/>
        <end position="19"/>
    </location>
</feature>
<dbReference type="STRING" id="936435.F8PFC8"/>
<gene>
    <name evidence="3" type="ORF">SERLA73DRAFT_43546</name>
</gene>
<feature type="chain" id="PRO_5003376706" evidence="2">
    <location>
        <begin position="20"/>
        <end position="168"/>
    </location>
</feature>
<evidence type="ECO:0000313" key="3">
    <source>
        <dbReference type="EMBL" id="EGO04234.1"/>
    </source>
</evidence>
<accession>F8PFC8</accession>
<proteinExistence type="predicted"/>
<protein>
    <submittedName>
        <fullName evidence="3">Uncharacterized protein</fullName>
    </submittedName>
</protein>
<sequence length="168" mass="18715">MWTGKWWHAIQARLPSGAALAPVIIATDKTQLTQFSNSKSAYPVYLTLGNIPRAIHCKPSQHTCILIGHLSSSRVQHLFHVLMRIILEPLKRARIKGINVTGGDGAIRRVHPILACYVADYPEQCFVTYTKYGTCPKRKRPASELSESTPGEPRCHAPKLIGSMDRCQ</sequence>
<organism evidence="4">
    <name type="scientific">Serpula lacrymans var. lacrymans (strain S7.3)</name>
    <name type="common">Dry rot fungus</name>
    <dbReference type="NCBI Taxonomy" id="936435"/>
    <lineage>
        <taxon>Eukaryota</taxon>
        <taxon>Fungi</taxon>
        <taxon>Dikarya</taxon>
        <taxon>Basidiomycota</taxon>
        <taxon>Agaricomycotina</taxon>
        <taxon>Agaricomycetes</taxon>
        <taxon>Agaricomycetidae</taxon>
        <taxon>Boletales</taxon>
        <taxon>Coniophorineae</taxon>
        <taxon>Serpulaceae</taxon>
        <taxon>Serpula</taxon>
    </lineage>
</organism>
<keyword evidence="4" id="KW-1185">Reference proteome</keyword>
<evidence type="ECO:0000256" key="1">
    <source>
        <dbReference type="SAM" id="MobiDB-lite"/>
    </source>
</evidence>
<dbReference type="EMBL" id="GL945474">
    <property type="protein sequence ID" value="EGO04234.1"/>
    <property type="molecule type" value="Genomic_DNA"/>
</dbReference>
<evidence type="ECO:0000256" key="2">
    <source>
        <dbReference type="SAM" id="SignalP"/>
    </source>
</evidence>
<dbReference type="HOGENOM" id="CLU_006344_8_3_1"/>
<evidence type="ECO:0000313" key="4">
    <source>
        <dbReference type="Proteomes" id="UP000008063"/>
    </source>
</evidence>
<reference evidence="4" key="1">
    <citation type="journal article" date="2011" name="Science">
        <title>The plant cell wall-decomposing machinery underlies the functional diversity of forest fungi.</title>
        <authorList>
            <person name="Eastwood D.C."/>
            <person name="Floudas D."/>
            <person name="Binder M."/>
            <person name="Majcherczyk A."/>
            <person name="Schneider P."/>
            <person name="Aerts A."/>
            <person name="Asiegbu F.O."/>
            <person name="Baker S.E."/>
            <person name="Barry K."/>
            <person name="Bendiksby M."/>
            <person name="Blumentritt M."/>
            <person name="Coutinho P.M."/>
            <person name="Cullen D."/>
            <person name="de Vries R.P."/>
            <person name="Gathman A."/>
            <person name="Goodell B."/>
            <person name="Henrissat B."/>
            <person name="Ihrmark K."/>
            <person name="Kauserud H."/>
            <person name="Kohler A."/>
            <person name="LaButti K."/>
            <person name="Lapidus A."/>
            <person name="Lavin J.L."/>
            <person name="Lee Y.-H."/>
            <person name="Lindquist E."/>
            <person name="Lilly W."/>
            <person name="Lucas S."/>
            <person name="Morin E."/>
            <person name="Murat C."/>
            <person name="Oguiza J.A."/>
            <person name="Park J."/>
            <person name="Pisabarro A.G."/>
            <person name="Riley R."/>
            <person name="Rosling A."/>
            <person name="Salamov A."/>
            <person name="Schmidt O."/>
            <person name="Schmutz J."/>
            <person name="Skrede I."/>
            <person name="Stenlid J."/>
            <person name="Wiebenga A."/>
            <person name="Xie X."/>
            <person name="Kuees U."/>
            <person name="Hibbett D.S."/>
            <person name="Hoffmeister D."/>
            <person name="Hoegberg N."/>
            <person name="Martin F."/>
            <person name="Grigoriev I.V."/>
            <person name="Watkinson S.C."/>
        </authorList>
    </citation>
    <scope>NUCLEOTIDE SEQUENCE [LARGE SCALE GENOMIC DNA]</scope>
    <source>
        <strain evidence="4">strain S7.3</strain>
    </source>
</reference>
<dbReference type="InParanoid" id="F8PFC8"/>
<feature type="region of interest" description="Disordered" evidence="1">
    <location>
        <begin position="136"/>
        <end position="168"/>
    </location>
</feature>
<keyword evidence="2" id="KW-0732">Signal</keyword>
<name>F8PFC8_SERL3</name>
<dbReference type="OMA" id="EPRCHAP"/>
<dbReference type="Proteomes" id="UP000008063">
    <property type="component" value="Unassembled WGS sequence"/>
</dbReference>
<dbReference type="InterPro" id="IPR041078">
    <property type="entry name" value="Plavaka"/>
</dbReference>
<dbReference type="Pfam" id="PF18759">
    <property type="entry name" value="Plavaka"/>
    <property type="match status" value="1"/>
</dbReference>